<dbReference type="GO" id="GO:0071555">
    <property type="term" value="P:cell wall organization"/>
    <property type="evidence" value="ECO:0007669"/>
    <property type="project" value="UniProtKB-KW"/>
</dbReference>
<dbReference type="Proteomes" id="UP000295717">
    <property type="component" value="Unassembled WGS sequence"/>
</dbReference>
<dbReference type="GO" id="GO:0009253">
    <property type="term" value="P:peptidoglycan catabolic process"/>
    <property type="evidence" value="ECO:0007669"/>
    <property type="project" value="InterPro"/>
</dbReference>
<dbReference type="Gene3D" id="3.40.80.10">
    <property type="entry name" value="Peptidoglycan recognition protein-like"/>
    <property type="match status" value="1"/>
</dbReference>
<dbReference type="InterPro" id="IPR036505">
    <property type="entry name" value="Amidase/PGRP_sf"/>
</dbReference>
<evidence type="ECO:0000256" key="4">
    <source>
        <dbReference type="ARBA" id="ARBA00007553"/>
    </source>
</evidence>
<comment type="caution">
    <text evidence="14">The sequence shown here is derived from an EMBL/GenBank/DDBJ whole genome shotgun (WGS) entry which is preliminary data.</text>
</comment>
<comment type="similarity">
    <text evidence="4">Belongs to the N-acetylmuramoyl-L-alanine amidase 2 family.</text>
</comment>
<dbReference type="EC" id="3.5.1.28" evidence="5"/>
<dbReference type="AlphaFoldDB" id="A0A4R3N331"/>
<feature type="domain" description="N-acetylmuramoyl-L-alanine amidase" evidence="13">
    <location>
        <begin position="31"/>
        <end position="182"/>
    </location>
</feature>
<keyword evidence="6" id="KW-0963">Cytoplasm</keyword>
<comment type="subcellular location">
    <subcellularLocation>
        <location evidence="3">Cytoplasm</location>
    </subcellularLocation>
</comment>
<evidence type="ECO:0000256" key="1">
    <source>
        <dbReference type="ARBA" id="ARBA00001561"/>
    </source>
</evidence>
<dbReference type="GO" id="GO:0005737">
    <property type="term" value="C:cytoplasm"/>
    <property type="evidence" value="ECO:0007669"/>
    <property type="project" value="UniProtKB-SubCell"/>
</dbReference>
<evidence type="ECO:0000256" key="9">
    <source>
        <dbReference type="ARBA" id="ARBA00022833"/>
    </source>
</evidence>
<keyword evidence="7" id="KW-0479">Metal-binding</keyword>
<dbReference type="NCBIfam" id="NF008758">
    <property type="entry name" value="PRK11789.1"/>
    <property type="match status" value="1"/>
</dbReference>
<accession>A0A4R3N331</accession>
<dbReference type="SUPFAM" id="SSF55846">
    <property type="entry name" value="N-acetylmuramoyl-L-alanine amidase-like"/>
    <property type="match status" value="1"/>
</dbReference>
<keyword evidence="15" id="KW-1185">Reference proteome</keyword>
<evidence type="ECO:0000313" key="14">
    <source>
        <dbReference type="EMBL" id="TCT22717.1"/>
    </source>
</evidence>
<evidence type="ECO:0000256" key="6">
    <source>
        <dbReference type="ARBA" id="ARBA00022490"/>
    </source>
</evidence>
<reference evidence="14 15" key="1">
    <citation type="submission" date="2019-03" db="EMBL/GenBank/DDBJ databases">
        <title>Genomic Encyclopedia of Type Strains, Phase IV (KMG-IV): sequencing the most valuable type-strain genomes for metagenomic binning, comparative biology and taxonomic classification.</title>
        <authorList>
            <person name="Goeker M."/>
        </authorList>
    </citation>
    <scope>NUCLEOTIDE SEQUENCE [LARGE SCALE GENOMIC DNA]</scope>
    <source>
        <strain evidence="14 15">DSM 13587</strain>
    </source>
</reference>
<comment type="cofactor">
    <cofactor evidence="2">
        <name>Zn(2+)</name>
        <dbReference type="ChEBI" id="CHEBI:29105"/>
    </cofactor>
</comment>
<dbReference type="SMART" id="SM00644">
    <property type="entry name" value="Ami_2"/>
    <property type="match status" value="1"/>
</dbReference>
<gene>
    <name evidence="14" type="ORF">EDC35_10248</name>
</gene>
<dbReference type="GO" id="GO:0009254">
    <property type="term" value="P:peptidoglycan turnover"/>
    <property type="evidence" value="ECO:0007669"/>
    <property type="project" value="TreeGrafter"/>
</dbReference>
<dbReference type="InterPro" id="IPR051206">
    <property type="entry name" value="NAMLAA_amidase_2"/>
</dbReference>
<dbReference type="GO" id="GO:0046872">
    <property type="term" value="F:metal ion binding"/>
    <property type="evidence" value="ECO:0007669"/>
    <property type="project" value="UniProtKB-KW"/>
</dbReference>
<dbReference type="EMBL" id="SMAO01000002">
    <property type="protein sequence ID" value="TCT22717.1"/>
    <property type="molecule type" value="Genomic_DNA"/>
</dbReference>
<dbReference type="Pfam" id="PF01510">
    <property type="entry name" value="Amidase_2"/>
    <property type="match status" value="1"/>
</dbReference>
<dbReference type="PANTHER" id="PTHR30417:SF4">
    <property type="entry name" value="1,6-ANHYDRO-N-ACETYLMURAMYL-L-ALANINE AMIDASE AMPD"/>
    <property type="match status" value="1"/>
</dbReference>
<dbReference type="FunFam" id="3.40.80.10:FF:000002">
    <property type="entry name" value="1,6-anhydro-N-acetylmuramyl-L-alanine amidase"/>
    <property type="match status" value="1"/>
</dbReference>
<keyword evidence="9" id="KW-0862">Zinc</keyword>
<evidence type="ECO:0000256" key="7">
    <source>
        <dbReference type="ARBA" id="ARBA00022723"/>
    </source>
</evidence>
<evidence type="ECO:0000259" key="13">
    <source>
        <dbReference type="SMART" id="SM00644"/>
    </source>
</evidence>
<evidence type="ECO:0000256" key="10">
    <source>
        <dbReference type="ARBA" id="ARBA00023316"/>
    </source>
</evidence>
<name>A0A4R3N331_9GAMM</name>
<evidence type="ECO:0000256" key="2">
    <source>
        <dbReference type="ARBA" id="ARBA00001947"/>
    </source>
</evidence>
<keyword evidence="10" id="KW-0961">Cell wall biogenesis/degradation</keyword>
<evidence type="ECO:0000256" key="5">
    <source>
        <dbReference type="ARBA" id="ARBA00011901"/>
    </source>
</evidence>
<evidence type="ECO:0000256" key="8">
    <source>
        <dbReference type="ARBA" id="ARBA00022801"/>
    </source>
</evidence>
<sequence length="196" mass="21632">MEMEDNPNAVGSDSLNLDADGWLPSARRLPSPNSDARPPGTLIDLLVIHNISLPPGEFAGDWIDDLFLNRLDPGAHPYFVAIAPVRVSAHFLIRRDGRLTQYVSCEQRAWHAGVSVFMGRERCNDYSIGIELEGTDCIPFTSAQYCALADCTRQIRARYPAIVPERIVGHSDIAPGRKTDPGPAFDWGRYLKGVVS</sequence>
<keyword evidence="8" id="KW-0378">Hydrolase</keyword>
<dbReference type="CDD" id="cd06583">
    <property type="entry name" value="PGRP"/>
    <property type="match status" value="1"/>
</dbReference>
<evidence type="ECO:0000313" key="15">
    <source>
        <dbReference type="Proteomes" id="UP000295717"/>
    </source>
</evidence>
<comment type="catalytic activity">
    <reaction evidence="1">
        <text>Hydrolyzes the link between N-acetylmuramoyl residues and L-amino acid residues in certain cell-wall glycopeptides.</text>
        <dbReference type="EC" id="3.5.1.28"/>
    </reaction>
</comment>
<proteinExistence type="inferred from homology"/>
<dbReference type="PANTHER" id="PTHR30417">
    <property type="entry name" value="N-ACETYLMURAMOYL-L-ALANINE AMIDASE AMID"/>
    <property type="match status" value="1"/>
</dbReference>
<dbReference type="GO" id="GO:0008745">
    <property type="term" value="F:N-acetylmuramoyl-L-alanine amidase activity"/>
    <property type="evidence" value="ECO:0007669"/>
    <property type="project" value="UniProtKB-EC"/>
</dbReference>
<organism evidence="14 15">
    <name type="scientific">Thiobaca trueperi</name>
    <dbReference type="NCBI Taxonomy" id="127458"/>
    <lineage>
        <taxon>Bacteria</taxon>
        <taxon>Pseudomonadati</taxon>
        <taxon>Pseudomonadota</taxon>
        <taxon>Gammaproteobacteria</taxon>
        <taxon>Chromatiales</taxon>
        <taxon>Chromatiaceae</taxon>
        <taxon>Thiobaca</taxon>
    </lineage>
</organism>
<dbReference type="InterPro" id="IPR002502">
    <property type="entry name" value="Amidase_domain"/>
</dbReference>
<evidence type="ECO:0000256" key="12">
    <source>
        <dbReference type="ARBA" id="ARBA00042615"/>
    </source>
</evidence>
<evidence type="ECO:0000256" key="3">
    <source>
        <dbReference type="ARBA" id="ARBA00004496"/>
    </source>
</evidence>
<protein>
    <recommendedName>
        <fullName evidence="11">1,6-anhydro-N-acetylmuramyl-L-alanine amidase AmpD</fullName>
        <ecNumber evidence="5">3.5.1.28</ecNumber>
    </recommendedName>
    <alternativeName>
        <fullName evidence="12">N-acetylmuramoyl-L-alanine amidase</fullName>
    </alternativeName>
</protein>
<evidence type="ECO:0000256" key="11">
    <source>
        <dbReference type="ARBA" id="ARBA00039257"/>
    </source>
</evidence>